<proteinExistence type="predicted"/>
<evidence type="ECO:0000313" key="2">
    <source>
        <dbReference type="EMBL" id="KAJ7951288.1"/>
    </source>
</evidence>
<reference evidence="2" key="1">
    <citation type="journal article" date="2023" name="Science">
        <title>Elucidation of the pathway for biosynthesis of saponin adjuvants from the soapbark tree.</title>
        <authorList>
            <person name="Reed J."/>
            <person name="Orme A."/>
            <person name="El-Demerdash A."/>
            <person name="Owen C."/>
            <person name="Martin L.B.B."/>
            <person name="Misra R.C."/>
            <person name="Kikuchi S."/>
            <person name="Rejzek M."/>
            <person name="Martin A.C."/>
            <person name="Harkess A."/>
            <person name="Leebens-Mack J."/>
            <person name="Louveau T."/>
            <person name="Stephenson M.J."/>
            <person name="Osbourn A."/>
        </authorList>
    </citation>
    <scope>NUCLEOTIDE SEQUENCE</scope>
    <source>
        <strain evidence="2">S10</strain>
    </source>
</reference>
<dbReference type="InterPro" id="IPR036397">
    <property type="entry name" value="RNaseH_sf"/>
</dbReference>
<evidence type="ECO:0000259" key="1">
    <source>
        <dbReference type="Pfam" id="PF13456"/>
    </source>
</evidence>
<dbReference type="GO" id="GO:0004523">
    <property type="term" value="F:RNA-DNA hybrid ribonuclease activity"/>
    <property type="evidence" value="ECO:0007669"/>
    <property type="project" value="InterPro"/>
</dbReference>
<dbReference type="Gene3D" id="3.30.420.10">
    <property type="entry name" value="Ribonuclease H-like superfamily/Ribonuclease H"/>
    <property type="match status" value="1"/>
</dbReference>
<dbReference type="InterPro" id="IPR044730">
    <property type="entry name" value="RNase_H-like_dom_plant"/>
</dbReference>
<gene>
    <name evidence="2" type="ORF">O6P43_027363</name>
</gene>
<dbReference type="Pfam" id="PF13456">
    <property type="entry name" value="RVT_3"/>
    <property type="match status" value="1"/>
</dbReference>
<dbReference type="SUPFAM" id="SSF53098">
    <property type="entry name" value="Ribonuclease H-like"/>
    <property type="match status" value="1"/>
</dbReference>
<dbReference type="InterPro" id="IPR002156">
    <property type="entry name" value="RNaseH_domain"/>
</dbReference>
<dbReference type="InterPro" id="IPR012337">
    <property type="entry name" value="RNaseH-like_sf"/>
</dbReference>
<dbReference type="GO" id="GO:0003676">
    <property type="term" value="F:nucleic acid binding"/>
    <property type="evidence" value="ECO:0007669"/>
    <property type="project" value="InterPro"/>
</dbReference>
<dbReference type="Proteomes" id="UP001163823">
    <property type="component" value="Chromosome 11"/>
</dbReference>
<dbReference type="PANTHER" id="PTHR47074">
    <property type="entry name" value="BNAC02G40300D PROTEIN"/>
    <property type="match status" value="1"/>
</dbReference>
<accession>A0AAD7L470</accession>
<organism evidence="2 3">
    <name type="scientific">Quillaja saponaria</name>
    <name type="common">Soap bark tree</name>
    <dbReference type="NCBI Taxonomy" id="32244"/>
    <lineage>
        <taxon>Eukaryota</taxon>
        <taxon>Viridiplantae</taxon>
        <taxon>Streptophyta</taxon>
        <taxon>Embryophyta</taxon>
        <taxon>Tracheophyta</taxon>
        <taxon>Spermatophyta</taxon>
        <taxon>Magnoliopsida</taxon>
        <taxon>eudicotyledons</taxon>
        <taxon>Gunneridae</taxon>
        <taxon>Pentapetalae</taxon>
        <taxon>rosids</taxon>
        <taxon>fabids</taxon>
        <taxon>Fabales</taxon>
        <taxon>Quillajaceae</taxon>
        <taxon>Quillaja</taxon>
    </lineage>
</organism>
<feature type="domain" description="RNase H type-1" evidence="1">
    <location>
        <begin position="77"/>
        <end position="155"/>
    </location>
</feature>
<dbReference type="CDD" id="cd06222">
    <property type="entry name" value="RNase_H_like"/>
    <property type="match status" value="1"/>
</dbReference>
<dbReference type="KEGG" id="qsa:O6P43_027363"/>
<dbReference type="EMBL" id="JARAOO010000011">
    <property type="protein sequence ID" value="KAJ7951288.1"/>
    <property type="molecule type" value="Genomic_DNA"/>
</dbReference>
<keyword evidence="3" id="KW-1185">Reference proteome</keyword>
<name>A0AAD7L470_QUISA</name>
<dbReference type="InterPro" id="IPR052929">
    <property type="entry name" value="RNase_H-like_EbsB-rel"/>
</dbReference>
<dbReference type="PANTHER" id="PTHR47074:SF11">
    <property type="entry name" value="REVERSE TRANSCRIPTASE-LIKE PROTEIN"/>
    <property type="match status" value="1"/>
</dbReference>
<comment type="caution">
    <text evidence="2">The sequence shown here is derived from an EMBL/GenBank/DDBJ whole genome shotgun (WGS) entry which is preliminary data.</text>
</comment>
<protein>
    <submittedName>
        <fullName evidence="2">Ribonuclease H-like domain containing protein</fullName>
    </submittedName>
</protein>
<dbReference type="AlphaFoldDB" id="A0AAD7L470"/>
<sequence>MWNRRNKCYHSGEDIVVQPHEVLRSIKLRFVEFWQVFHNQRQRKLQHVAKQVWKPTTPPQIKVNVDAAVGTTGSWIRGVVARNYQGIVLACWTKRVPSTNVEEAEIEALAWALMLAKQREWAQVAFESDSQVVINYLHEKRWPWKSHHLFRMTNSLLEEHIF</sequence>
<evidence type="ECO:0000313" key="3">
    <source>
        <dbReference type="Proteomes" id="UP001163823"/>
    </source>
</evidence>